<dbReference type="eggNOG" id="ENOG502T81T">
    <property type="taxonomic scope" value="Eukaryota"/>
</dbReference>
<gene>
    <name evidence="1" type="primary">105261583</name>
</gene>
<dbReference type="EnsemblMetazoa" id="MDOA014077-RB">
    <property type="protein sequence ID" value="MDOA014077-PB"/>
    <property type="gene ID" value="MDOA014077"/>
</dbReference>
<dbReference type="VEuPathDB" id="VectorBase:MDOA014077"/>
<evidence type="ECO:0000313" key="1">
    <source>
        <dbReference type="EnsemblMetazoa" id="MDOA014077-PB"/>
    </source>
</evidence>
<accession>A0A1I8NDH2</accession>
<reference evidence="1" key="1">
    <citation type="submission" date="2020-05" db="UniProtKB">
        <authorList>
            <consortium name="EnsemblMetazoa"/>
        </authorList>
    </citation>
    <scope>IDENTIFICATION</scope>
    <source>
        <strain evidence="1">Aabys</strain>
    </source>
</reference>
<organism evidence="1">
    <name type="scientific">Musca domestica</name>
    <name type="common">House fly</name>
    <dbReference type="NCBI Taxonomy" id="7370"/>
    <lineage>
        <taxon>Eukaryota</taxon>
        <taxon>Metazoa</taxon>
        <taxon>Ecdysozoa</taxon>
        <taxon>Arthropoda</taxon>
        <taxon>Hexapoda</taxon>
        <taxon>Insecta</taxon>
        <taxon>Pterygota</taxon>
        <taxon>Neoptera</taxon>
        <taxon>Endopterygota</taxon>
        <taxon>Diptera</taxon>
        <taxon>Brachycera</taxon>
        <taxon>Muscomorpha</taxon>
        <taxon>Muscoidea</taxon>
        <taxon>Muscidae</taxon>
        <taxon>Musca</taxon>
    </lineage>
</organism>
<sequence>MVHKNRSSRKTCPIMDVSPLRNTLPVPANKYELSSSPRIGYTLEVPTRRMVASSNTSSAWYYNDMVKNNREQFNSLHFC</sequence>
<dbReference type="STRING" id="7370.A0A1I8NDH2"/>
<protein>
    <submittedName>
        <fullName evidence="1">Uncharacterized protein</fullName>
    </submittedName>
</protein>
<dbReference type="AlphaFoldDB" id="A0A1I8NDH2"/>
<proteinExistence type="predicted"/>
<name>A0A1I8NDH2_MUSDO</name>